<gene>
    <name evidence="12" type="ORF">FV139_03770</name>
</gene>
<comment type="similarity">
    <text evidence="2">Belongs to the TPS (TC 1.B.20) family.</text>
</comment>
<feature type="region of interest" description="Disordered" evidence="9">
    <location>
        <begin position="47"/>
        <end position="72"/>
    </location>
</feature>
<dbReference type="InterPro" id="IPR051544">
    <property type="entry name" value="TPS_OM_transporter"/>
</dbReference>
<dbReference type="Gene3D" id="3.10.20.310">
    <property type="entry name" value="membrane protein fhac"/>
    <property type="match status" value="1"/>
</dbReference>
<evidence type="ECO:0000313" key="12">
    <source>
        <dbReference type="EMBL" id="TXS96606.1"/>
    </source>
</evidence>
<keyword evidence="5" id="KW-0812">Transmembrane</keyword>
<keyword evidence="7" id="KW-0472">Membrane</keyword>
<dbReference type="Gene3D" id="2.40.160.50">
    <property type="entry name" value="membrane protein fhac: a member of the omp85/tpsb transporter family"/>
    <property type="match status" value="1"/>
</dbReference>
<keyword evidence="4" id="KW-1134">Transmembrane beta strand</keyword>
<dbReference type="GO" id="GO:0046819">
    <property type="term" value="P:protein secretion by the type V secretion system"/>
    <property type="evidence" value="ECO:0007669"/>
    <property type="project" value="TreeGrafter"/>
</dbReference>
<organism evidence="12 13">
    <name type="scientific">Parahaliea maris</name>
    <dbReference type="NCBI Taxonomy" id="2716870"/>
    <lineage>
        <taxon>Bacteria</taxon>
        <taxon>Pseudomonadati</taxon>
        <taxon>Pseudomonadota</taxon>
        <taxon>Gammaproteobacteria</taxon>
        <taxon>Cellvibrionales</taxon>
        <taxon>Halieaceae</taxon>
        <taxon>Parahaliea</taxon>
    </lineage>
</organism>
<keyword evidence="8" id="KW-0998">Cell outer membrane</keyword>
<dbReference type="AlphaFoldDB" id="A0A5C9A7F2"/>
<accession>A0A5C9A7F2</accession>
<evidence type="ECO:0000256" key="4">
    <source>
        <dbReference type="ARBA" id="ARBA00022452"/>
    </source>
</evidence>
<protein>
    <submittedName>
        <fullName evidence="12">ShlB/FhaC/HecB family hemolysin secretion/activation protein</fullName>
    </submittedName>
</protein>
<evidence type="ECO:0000256" key="5">
    <source>
        <dbReference type="ARBA" id="ARBA00022692"/>
    </source>
</evidence>
<reference evidence="12 13" key="1">
    <citation type="submission" date="2019-08" db="EMBL/GenBank/DDBJ databases">
        <title>Parahaliea maris sp. nov., isolated from the surface seawater.</title>
        <authorList>
            <person name="Liu Y."/>
        </authorList>
    </citation>
    <scope>NUCLEOTIDE SEQUENCE [LARGE SCALE GENOMIC DNA]</scope>
    <source>
        <strain evidence="12 13">HSLHS9</strain>
    </source>
</reference>
<evidence type="ECO:0000256" key="6">
    <source>
        <dbReference type="ARBA" id="ARBA00022927"/>
    </source>
</evidence>
<evidence type="ECO:0000256" key="3">
    <source>
        <dbReference type="ARBA" id="ARBA00022448"/>
    </source>
</evidence>
<dbReference type="RefSeq" id="WP_148066878.1">
    <property type="nucleotide sequence ID" value="NZ_VRZA01000001.1"/>
</dbReference>
<feature type="chain" id="PRO_5022985563" evidence="10">
    <location>
        <begin position="37"/>
        <end position="571"/>
    </location>
</feature>
<dbReference type="InterPro" id="IPR034746">
    <property type="entry name" value="POTRA"/>
</dbReference>
<dbReference type="Pfam" id="PF08479">
    <property type="entry name" value="POTRA_2"/>
    <property type="match status" value="1"/>
</dbReference>
<keyword evidence="6" id="KW-0653">Protein transport</keyword>
<evidence type="ECO:0000256" key="2">
    <source>
        <dbReference type="ARBA" id="ARBA00009055"/>
    </source>
</evidence>
<dbReference type="PANTHER" id="PTHR34597">
    <property type="entry name" value="SLR1661 PROTEIN"/>
    <property type="match status" value="1"/>
</dbReference>
<dbReference type="InterPro" id="IPR005565">
    <property type="entry name" value="Hemolysn_activator_HlyB_C"/>
</dbReference>
<comment type="caution">
    <text evidence="12">The sequence shown here is derived from an EMBL/GenBank/DDBJ whole genome shotgun (WGS) entry which is preliminary data.</text>
</comment>
<sequence length="571" mass="61713">MIYTRVGGLREGQSSTAALLAALCSTIMLFSLPAAAQRIPGTVLPGQLQKQFEGRKKPQADTPSGSTRREMPLPVVPEGMEDISIEVNDIHLTGVTAYAMDDLRPLFTDRLGGPMSLADLYLIAEAITRRYRSDGYVLSQVLVPEQDVAGGVVQLQVVEGYIDQVVIRGDAPKNSEVIAGYLEQLKQERPVHIASIERYMLLVNDLDGIYAQSTLVPGEGFGSASLVVDVIRTAFDGLAGVDNRGSEYLGPTRGRLEFNANTLFDTHVSGGIFISSTGNDELNFVSARLESPLGDNGLRLLASGYVVRSEPDQGVQLRGLETDSESAVMGLSYPLWRSRAQNLTFNGQFSYYDGEVQIQGLTLSEDRVRALRLGLTWDLYDSLGGVNIVDATVSHGLDVLNATDPDSDFVSRPQAELDFTKLNLYAARLQSLSPALSLLVALDGQVAFDNVLNSEGYGFGGELFGRGYDPSELYGDSGAGLKLELRYLHQGGGLVRKAEPYVFYDIGYVRNKTEVVNSERSESAAAAGGGLRIDLGSSVTGYIEIAKPLTRDVFAEGNRDARVFGAVSFSF</sequence>
<name>A0A5C9A7F2_9GAMM</name>
<evidence type="ECO:0000256" key="9">
    <source>
        <dbReference type="SAM" id="MobiDB-lite"/>
    </source>
</evidence>
<evidence type="ECO:0000256" key="1">
    <source>
        <dbReference type="ARBA" id="ARBA00004442"/>
    </source>
</evidence>
<evidence type="ECO:0000259" key="11">
    <source>
        <dbReference type="PROSITE" id="PS51779"/>
    </source>
</evidence>
<keyword evidence="10" id="KW-0732">Signal</keyword>
<dbReference type="InterPro" id="IPR013686">
    <property type="entry name" value="Polypept-transport_assoc_ShlB"/>
</dbReference>
<evidence type="ECO:0000256" key="8">
    <source>
        <dbReference type="ARBA" id="ARBA00023237"/>
    </source>
</evidence>
<dbReference type="PROSITE" id="PS51779">
    <property type="entry name" value="POTRA"/>
    <property type="match status" value="1"/>
</dbReference>
<dbReference type="GO" id="GO:0098046">
    <property type="term" value="C:type V protein secretion system complex"/>
    <property type="evidence" value="ECO:0007669"/>
    <property type="project" value="TreeGrafter"/>
</dbReference>
<evidence type="ECO:0000256" key="7">
    <source>
        <dbReference type="ARBA" id="ARBA00023136"/>
    </source>
</evidence>
<dbReference type="EMBL" id="VRZA01000001">
    <property type="protein sequence ID" value="TXS96606.1"/>
    <property type="molecule type" value="Genomic_DNA"/>
</dbReference>
<evidence type="ECO:0000313" key="13">
    <source>
        <dbReference type="Proteomes" id="UP000321039"/>
    </source>
</evidence>
<comment type="subcellular location">
    <subcellularLocation>
        <location evidence="1">Cell outer membrane</location>
    </subcellularLocation>
</comment>
<dbReference type="PANTHER" id="PTHR34597:SF6">
    <property type="entry name" value="BLR6126 PROTEIN"/>
    <property type="match status" value="1"/>
</dbReference>
<proteinExistence type="inferred from homology"/>
<feature type="domain" description="POTRA" evidence="11">
    <location>
        <begin position="85"/>
        <end position="160"/>
    </location>
</feature>
<keyword evidence="13" id="KW-1185">Reference proteome</keyword>
<dbReference type="GO" id="GO:0008320">
    <property type="term" value="F:protein transmembrane transporter activity"/>
    <property type="evidence" value="ECO:0007669"/>
    <property type="project" value="TreeGrafter"/>
</dbReference>
<keyword evidence="3" id="KW-0813">Transport</keyword>
<dbReference type="Pfam" id="PF03865">
    <property type="entry name" value="ShlB"/>
    <property type="match status" value="1"/>
</dbReference>
<feature type="signal peptide" evidence="10">
    <location>
        <begin position="1"/>
        <end position="36"/>
    </location>
</feature>
<dbReference type="GO" id="GO:0009279">
    <property type="term" value="C:cell outer membrane"/>
    <property type="evidence" value="ECO:0007669"/>
    <property type="project" value="UniProtKB-SubCell"/>
</dbReference>
<evidence type="ECO:0000256" key="10">
    <source>
        <dbReference type="SAM" id="SignalP"/>
    </source>
</evidence>
<dbReference type="Proteomes" id="UP000321039">
    <property type="component" value="Unassembled WGS sequence"/>
</dbReference>